<protein>
    <recommendedName>
        <fullName evidence="4">Presenilin</fullName>
    </recommendedName>
</protein>
<dbReference type="Gene3D" id="1.10.472.100">
    <property type="entry name" value="Presenilin"/>
    <property type="match status" value="1"/>
</dbReference>
<dbReference type="InterPro" id="IPR042524">
    <property type="entry name" value="Presenilin_C"/>
</dbReference>
<accession>A0A7R9XTU0</accession>
<sequence>MDDAGGTFADQDDDDDDDGGGGGGGGVRIKDGMKLGLGDFIFYAVLVGRAAMYDLFVALLCYLAVAGGLVYTLVELGRRRRALPALPASIALGVAAYLAGRYVLEPMIYDGLRASSLE</sequence>
<keyword evidence="2" id="KW-0812">Transmembrane</keyword>
<dbReference type="Pfam" id="PF01080">
    <property type="entry name" value="Presenilin"/>
    <property type="match status" value="1"/>
</dbReference>
<dbReference type="PANTHER" id="PTHR10202:SF13">
    <property type="entry name" value="PRESENILIN HOMOLOG"/>
    <property type="match status" value="1"/>
</dbReference>
<dbReference type="InterPro" id="IPR001108">
    <property type="entry name" value="Peptidase_A22A"/>
</dbReference>
<proteinExistence type="predicted"/>
<dbReference type="PANTHER" id="PTHR10202">
    <property type="entry name" value="PRESENILIN"/>
    <property type="match status" value="1"/>
</dbReference>
<gene>
    <name evidence="3" type="ORF">MPUS1402_LOCUS238</name>
</gene>
<feature type="transmembrane region" description="Helical" evidence="2">
    <location>
        <begin position="85"/>
        <end position="104"/>
    </location>
</feature>
<dbReference type="GO" id="GO:0006509">
    <property type="term" value="P:membrane protein ectodomain proteolysis"/>
    <property type="evidence" value="ECO:0007669"/>
    <property type="project" value="TreeGrafter"/>
</dbReference>
<reference evidence="3" key="1">
    <citation type="submission" date="2021-01" db="EMBL/GenBank/DDBJ databases">
        <authorList>
            <person name="Corre E."/>
            <person name="Pelletier E."/>
            <person name="Niang G."/>
            <person name="Scheremetjew M."/>
            <person name="Finn R."/>
            <person name="Kale V."/>
            <person name="Holt S."/>
            <person name="Cochrane G."/>
            <person name="Meng A."/>
            <person name="Brown T."/>
            <person name="Cohen L."/>
        </authorList>
    </citation>
    <scope>NUCLEOTIDE SEQUENCE</scope>
    <source>
        <strain evidence="3">RCC1614</strain>
    </source>
</reference>
<keyword evidence="2" id="KW-0472">Membrane</keyword>
<dbReference type="AlphaFoldDB" id="A0A7R9XTU0"/>
<dbReference type="GO" id="GO:0070765">
    <property type="term" value="C:gamma-secretase complex"/>
    <property type="evidence" value="ECO:0007669"/>
    <property type="project" value="TreeGrafter"/>
</dbReference>
<name>A0A7R9XTU0_MICPS</name>
<organism evidence="3">
    <name type="scientific">Micromonas pusilla</name>
    <name type="common">Picoplanktonic green alga</name>
    <name type="synonym">Chromulina pusilla</name>
    <dbReference type="NCBI Taxonomy" id="38833"/>
    <lineage>
        <taxon>Eukaryota</taxon>
        <taxon>Viridiplantae</taxon>
        <taxon>Chlorophyta</taxon>
        <taxon>Mamiellophyceae</taxon>
        <taxon>Mamiellales</taxon>
        <taxon>Mamiellaceae</taxon>
        <taxon>Micromonas</taxon>
    </lineage>
</organism>
<dbReference type="GO" id="GO:0042500">
    <property type="term" value="F:aspartic endopeptidase activity, intramembrane cleaving"/>
    <property type="evidence" value="ECO:0007669"/>
    <property type="project" value="InterPro"/>
</dbReference>
<dbReference type="GO" id="GO:0016485">
    <property type="term" value="P:protein processing"/>
    <property type="evidence" value="ECO:0007669"/>
    <property type="project" value="InterPro"/>
</dbReference>
<keyword evidence="2" id="KW-1133">Transmembrane helix</keyword>
<evidence type="ECO:0000256" key="2">
    <source>
        <dbReference type="SAM" id="Phobius"/>
    </source>
</evidence>
<feature type="region of interest" description="Disordered" evidence="1">
    <location>
        <begin position="1"/>
        <end position="27"/>
    </location>
</feature>
<evidence type="ECO:0008006" key="4">
    <source>
        <dbReference type="Google" id="ProtNLM"/>
    </source>
</evidence>
<feature type="transmembrane region" description="Helical" evidence="2">
    <location>
        <begin position="40"/>
        <end position="73"/>
    </location>
</feature>
<feature type="compositionally biased region" description="Acidic residues" evidence="1">
    <location>
        <begin position="10"/>
        <end position="19"/>
    </location>
</feature>
<evidence type="ECO:0000313" key="3">
    <source>
        <dbReference type="EMBL" id="CAD8226914.1"/>
    </source>
</evidence>
<evidence type="ECO:0000256" key="1">
    <source>
        <dbReference type="SAM" id="MobiDB-lite"/>
    </source>
</evidence>
<dbReference type="EMBL" id="HBDY01000342">
    <property type="protein sequence ID" value="CAD8226914.1"/>
    <property type="molecule type" value="Transcribed_RNA"/>
</dbReference>